<keyword evidence="2" id="KW-0812">Transmembrane</keyword>
<accession>A0A166Y3K4</accession>
<sequence>MPFPPETTPLEIFALALVVFAAVCILSCMVIIAVKMRRSRAQHQFHSFPYPDDVRRWESKDPTEAFIYRVKRWSNSVPEPEMIRLQDLEDGAIHLAPNHIFRPWRAAVVGRESGMRELGGASSIGLWTEVSMDEVKTLSTGTQEGSTSTSSNGSVLVGRRASRPFNESDADTASQKP</sequence>
<evidence type="ECO:0000256" key="2">
    <source>
        <dbReference type="SAM" id="Phobius"/>
    </source>
</evidence>
<feature type="transmembrane region" description="Helical" evidence="2">
    <location>
        <begin position="12"/>
        <end position="34"/>
    </location>
</feature>
<dbReference type="AlphaFoldDB" id="A0A166Y3K4"/>
<gene>
    <name evidence="3" type="ORF">CT0861_01633</name>
</gene>
<proteinExistence type="predicted"/>
<comment type="caution">
    <text evidence="3">The sequence shown here is derived from an EMBL/GenBank/DDBJ whole genome shotgun (WGS) entry which is preliminary data.</text>
</comment>
<evidence type="ECO:0000313" key="4">
    <source>
        <dbReference type="Proteomes" id="UP000076552"/>
    </source>
</evidence>
<keyword evidence="2" id="KW-0472">Membrane</keyword>
<feature type="region of interest" description="Disordered" evidence="1">
    <location>
        <begin position="138"/>
        <end position="177"/>
    </location>
</feature>
<keyword evidence="4" id="KW-1185">Reference proteome</keyword>
<organism evidence="3 4">
    <name type="scientific">Colletotrichum tofieldiae</name>
    <dbReference type="NCBI Taxonomy" id="708197"/>
    <lineage>
        <taxon>Eukaryota</taxon>
        <taxon>Fungi</taxon>
        <taxon>Dikarya</taxon>
        <taxon>Ascomycota</taxon>
        <taxon>Pezizomycotina</taxon>
        <taxon>Sordariomycetes</taxon>
        <taxon>Hypocreomycetidae</taxon>
        <taxon>Glomerellales</taxon>
        <taxon>Glomerellaceae</taxon>
        <taxon>Colletotrichum</taxon>
        <taxon>Colletotrichum spaethianum species complex</taxon>
    </lineage>
</organism>
<evidence type="ECO:0000313" key="3">
    <source>
        <dbReference type="EMBL" id="KZL77228.1"/>
    </source>
</evidence>
<reference evidence="3 4" key="1">
    <citation type="submission" date="2015-06" db="EMBL/GenBank/DDBJ databases">
        <title>Survival trade-offs in plant roots during colonization by closely related pathogenic and mutualistic fungi.</title>
        <authorList>
            <person name="Hacquard S."/>
            <person name="Kracher B."/>
            <person name="Hiruma K."/>
            <person name="Weinman A."/>
            <person name="Muench P."/>
            <person name="Garrido Oter R."/>
            <person name="Ver Loren van Themaat E."/>
            <person name="Dallerey J.-F."/>
            <person name="Damm U."/>
            <person name="Henrissat B."/>
            <person name="Lespinet O."/>
            <person name="Thon M."/>
            <person name="Kemen E."/>
            <person name="McHardy A.C."/>
            <person name="Schulze-Lefert P."/>
            <person name="O'Connell R.J."/>
        </authorList>
    </citation>
    <scope>NUCLEOTIDE SEQUENCE [LARGE SCALE GENOMIC DNA]</scope>
    <source>
        <strain evidence="3 4">0861</strain>
    </source>
</reference>
<protein>
    <submittedName>
        <fullName evidence="3">Uncharacterized protein</fullName>
    </submittedName>
</protein>
<feature type="compositionally biased region" description="Low complexity" evidence="1">
    <location>
        <begin position="138"/>
        <end position="154"/>
    </location>
</feature>
<dbReference type="EMBL" id="LFIV01000009">
    <property type="protein sequence ID" value="KZL77228.1"/>
    <property type="molecule type" value="Genomic_DNA"/>
</dbReference>
<evidence type="ECO:0000256" key="1">
    <source>
        <dbReference type="SAM" id="MobiDB-lite"/>
    </source>
</evidence>
<name>A0A166Y3K4_9PEZI</name>
<dbReference type="Proteomes" id="UP000076552">
    <property type="component" value="Unassembled WGS sequence"/>
</dbReference>
<keyword evidence="2" id="KW-1133">Transmembrane helix</keyword>